<feature type="domain" description="Band 7" evidence="2">
    <location>
        <begin position="28"/>
        <end position="218"/>
    </location>
</feature>
<evidence type="ECO:0000313" key="3">
    <source>
        <dbReference type="EMBL" id="CAD8441064.1"/>
    </source>
</evidence>
<accession>A0A7S0D2I1</accession>
<proteinExistence type="predicted"/>
<evidence type="ECO:0000259" key="2">
    <source>
        <dbReference type="Pfam" id="PF01145"/>
    </source>
</evidence>
<sequence length="313" mass="35321">MCDNVTTLALSSAFTMFAIAFCSASIGTIGPTENGILFNRVTGSVYGKHPKGPGLYFITPFLGLYHFPAYNRTLELSIKPHADGPPIECRTGPDENDPDSGGQPMSIHLSFVYRIRSQDIDKIYQSFALHYEQRLVMFARQAVSDVVQQFDPTIFWLNREKAALRIEDAVRREIKREGFVQVHSIQLLRAAFSPKYEQTIIGIQLATQSKTTSQYRQQVVRVLKEIDILGAETNATVTRIIADVNAKARILTNNASMEGFTNVQESKAQGYRMFYNKLGWRQSQLLKYMQIKTVQTHDPQQLLLGIHSSPQVN</sequence>
<reference evidence="3" key="1">
    <citation type="submission" date="2021-01" db="EMBL/GenBank/DDBJ databases">
        <authorList>
            <person name="Corre E."/>
            <person name="Pelletier E."/>
            <person name="Niang G."/>
            <person name="Scheremetjew M."/>
            <person name="Finn R."/>
            <person name="Kale V."/>
            <person name="Holt S."/>
            <person name="Cochrane G."/>
            <person name="Meng A."/>
            <person name="Brown T."/>
            <person name="Cohen L."/>
        </authorList>
    </citation>
    <scope>NUCLEOTIDE SEQUENCE</scope>
    <source>
        <strain evidence="3">CCMP2058</strain>
    </source>
</reference>
<dbReference type="EMBL" id="HBEM01008752">
    <property type="protein sequence ID" value="CAD8441064.1"/>
    <property type="molecule type" value="Transcribed_RNA"/>
</dbReference>
<name>A0A7S0D2I1_9EUKA</name>
<feature type="signal peptide" evidence="1">
    <location>
        <begin position="1"/>
        <end position="24"/>
    </location>
</feature>
<dbReference type="InterPro" id="IPR001107">
    <property type="entry name" value="Band_7"/>
</dbReference>
<keyword evidence="1" id="KW-0732">Signal</keyword>
<protein>
    <recommendedName>
        <fullName evidence="2">Band 7 domain-containing protein</fullName>
    </recommendedName>
</protein>
<organism evidence="3">
    <name type="scientific">Amorphochlora amoebiformis</name>
    <dbReference type="NCBI Taxonomy" id="1561963"/>
    <lineage>
        <taxon>Eukaryota</taxon>
        <taxon>Sar</taxon>
        <taxon>Rhizaria</taxon>
        <taxon>Cercozoa</taxon>
        <taxon>Chlorarachniophyceae</taxon>
        <taxon>Amorphochlora</taxon>
    </lineage>
</organism>
<dbReference type="AlphaFoldDB" id="A0A7S0D2I1"/>
<evidence type="ECO:0000256" key="1">
    <source>
        <dbReference type="SAM" id="SignalP"/>
    </source>
</evidence>
<dbReference type="Pfam" id="PF01145">
    <property type="entry name" value="Band_7"/>
    <property type="match status" value="1"/>
</dbReference>
<gene>
    <name evidence="3" type="ORF">LAMO00422_LOCUS6108</name>
</gene>
<feature type="chain" id="PRO_5031538202" description="Band 7 domain-containing protein" evidence="1">
    <location>
        <begin position="25"/>
        <end position="313"/>
    </location>
</feature>